<keyword evidence="5" id="KW-0560">Oxidoreductase</keyword>
<dbReference type="Pfam" id="PF07992">
    <property type="entry name" value="Pyr_redox_2"/>
    <property type="match status" value="1"/>
</dbReference>
<keyword evidence="3" id="KW-0285">Flavoprotein</keyword>
<evidence type="ECO:0000256" key="8">
    <source>
        <dbReference type="SAM" id="Phobius"/>
    </source>
</evidence>
<comment type="similarity">
    <text evidence="1">Belongs to the NADH dehydrogenase family.</text>
</comment>
<reference evidence="10" key="1">
    <citation type="submission" date="2020-10" db="EMBL/GenBank/DDBJ databases">
        <title>Taxonomic study of unclassified bacteria belonging to the class Ktedonobacteria.</title>
        <authorList>
            <person name="Yabe S."/>
            <person name="Wang C.M."/>
            <person name="Zheng Y."/>
            <person name="Sakai Y."/>
            <person name="Cavaletti L."/>
            <person name="Monciardini P."/>
            <person name="Donadio S."/>
        </authorList>
    </citation>
    <scope>NUCLEOTIDE SEQUENCE</scope>
    <source>
        <strain evidence="10">SOSP1-1</strain>
    </source>
</reference>
<keyword evidence="8" id="KW-0472">Membrane</keyword>
<proteinExistence type="inferred from homology"/>
<dbReference type="InterPro" id="IPR023753">
    <property type="entry name" value="FAD/NAD-binding_dom"/>
</dbReference>
<keyword evidence="11" id="KW-1185">Reference proteome</keyword>
<dbReference type="PANTHER" id="PTHR43706">
    <property type="entry name" value="NADH DEHYDROGENASE"/>
    <property type="match status" value="1"/>
</dbReference>
<dbReference type="Gene3D" id="3.50.50.100">
    <property type="match status" value="1"/>
</dbReference>
<evidence type="ECO:0000256" key="2">
    <source>
        <dbReference type="ARBA" id="ARBA00012637"/>
    </source>
</evidence>
<sequence>MTTNITRLPRVVIVGAGFGGLRAARALRNAPVEVIVIDKNNHHLFQPLLYQVATAGLSPADISAPIRSILKKQKNTTVLLAEVTGVDTEKQVVHTADQDISYDYLIVATGATHSYFGHDEWGEFAPGLKSIPDATYLRRQILLAFEAAEMESDPARQRELMTFVLVGAGPTGVEMAGAIAELAHKALARDFRNIDPRLARVILVEAMPRIMPVFPEKLANKVAKALTNLGVEVKTNSAVEKIDRDGVVIAGEHIPVQNVIWTAGVAASPAAKWLGAETDRAGRAKVQSDLSLPGHSNVFVVGDTALFLQENGKPLPGIAPVAMQEGDYVGARISQLAAGRTPEKSFQYKSKGNLATVGRSFGIADFGWLRLSGFVGWVLWLAVHIFFLIGFRNRAVVMFQWAWAYLTFQRSARLITFPSAHSLKRRELVEELV</sequence>
<name>A0A8J3HV72_9CHLR</name>
<evidence type="ECO:0000256" key="5">
    <source>
        <dbReference type="ARBA" id="ARBA00023002"/>
    </source>
</evidence>
<dbReference type="AlphaFoldDB" id="A0A8J3HV72"/>
<dbReference type="PANTHER" id="PTHR43706:SF47">
    <property type="entry name" value="EXTERNAL NADH-UBIQUINONE OXIDOREDUCTASE 1, MITOCHONDRIAL-RELATED"/>
    <property type="match status" value="1"/>
</dbReference>
<keyword evidence="4" id="KW-0274">FAD</keyword>
<comment type="caution">
    <text evidence="10">The sequence shown here is derived from an EMBL/GenBank/DDBJ whole genome shotgun (WGS) entry which is preliminary data.</text>
</comment>
<evidence type="ECO:0000313" key="11">
    <source>
        <dbReference type="Proteomes" id="UP000612362"/>
    </source>
</evidence>
<dbReference type="PRINTS" id="PR00411">
    <property type="entry name" value="PNDRDTASEI"/>
</dbReference>
<comment type="catalytic activity">
    <reaction evidence="7">
        <text>a quinone + NADH + H(+) = a quinol + NAD(+)</text>
        <dbReference type="Rhea" id="RHEA:46160"/>
        <dbReference type="ChEBI" id="CHEBI:15378"/>
        <dbReference type="ChEBI" id="CHEBI:24646"/>
        <dbReference type="ChEBI" id="CHEBI:57540"/>
        <dbReference type="ChEBI" id="CHEBI:57945"/>
        <dbReference type="ChEBI" id="CHEBI:132124"/>
        <dbReference type="EC" id="1.6.5.9"/>
    </reaction>
</comment>
<keyword evidence="6" id="KW-0520">NAD</keyword>
<dbReference type="PRINTS" id="PR00368">
    <property type="entry name" value="FADPNR"/>
</dbReference>
<feature type="domain" description="FAD/NAD(P)-binding" evidence="9">
    <location>
        <begin position="10"/>
        <end position="326"/>
    </location>
</feature>
<dbReference type="EC" id="1.6.5.9" evidence="2"/>
<evidence type="ECO:0000313" key="10">
    <source>
        <dbReference type="EMBL" id="GHO42571.1"/>
    </source>
</evidence>
<keyword evidence="8" id="KW-0812">Transmembrane</keyword>
<dbReference type="EMBL" id="BNJF01000001">
    <property type="protein sequence ID" value="GHO42571.1"/>
    <property type="molecule type" value="Genomic_DNA"/>
</dbReference>
<evidence type="ECO:0000256" key="1">
    <source>
        <dbReference type="ARBA" id="ARBA00005272"/>
    </source>
</evidence>
<dbReference type="InterPro" id="IPR045024">
    <property type="entry name" value="NDH-2"/>
</dbReference>
<dbReference type="RefSeq" id="WP_220192099.1">
    <property type="nucleotide sequence ID" value="NZ_BNJF01000001.1"/>
</dbReference>
<dbReference type="SUPFAM" id="SSF51905">
    <property type="entry name" value="FAD/NAD(P)-binding domain"/>
    <property type="match status" value="1"/>
</dbReference>
<evidence type="ECO:0000256" key="6">
    <source>
        <dbReference type="ARBA" id="ARBA00023027"/>
    </source>
</evidence>
<evidence type="ECO:0000256" key="4">
    <source>
        <dbReference type="ARBA" id="ARBA00022827"/>
    </source>
</evidence>
<evidence type="ECO:0000256" key="7">
    <source>
        <dbReference type="ARBA" id="ARBA00047599"/>
    </source>
</evidence>
<dbReference type="InterPro" id="IPR036188">
    <property type="entry name" value="FAD/NAD-bd_sf"/>
</dbReference>
<organism evidence="10 11">
    <name type="scientific">Ktedonospora formicarum</name>
    <dbReference type="NCBI Taxonomy" id="2778364"/>
    <lineage>
        <taxon>Bacteria</taxon>
        <taxon>Bacillati</taxon>
        <taxon>Chloroflexota</taxon>
        <taxon>Ktedonobacteria</taxon>
        <taxon>Ktedonobacterales</taxon>
        <taxon>Ktedonobacteraceae</taxon>
        <taxon>Ktedonospora</taxon>
    </lineage>
</organism>
<gene>
    <name evidence="10" type="ORF">KSX_07340</name>
</gene>
<protein>
    <recommendedName>
        <fullName evidence="2">NADH:ubiquinone reductase (non-electrogenic)</fullName>
        <ecNumber evidence="2">1.6.5.9</ecNumber>
    </recommendedName>
</protein>
<accession>A0A8J3HV72</accession>
<dbReference type="GO" id="GO:0050136">
    <property type="term" value="F:NADH dehydrogenase (quinone) (non-electrogenic) activity"/>
    <property type="evidence" value="ECO:0007669"/>
    <property type="project" value="UniProtKB-EC"/>
</dbReference>
<dbReference type="Proteomes" id="UP000612362">
    <property type="component" value="Unassembled WGS sequence"/>
</dbReference>
<evidence type="ECO:0000259" key="9">
    <source>
        <dbReference type="Pfam" id="PF07992"/>
    </source>
</evidence>
<feature type="transmembrane region" description="Helical" evidence="8">
    <location>
        <begin position="368"/>
        <end position="391"/>
    </location>
</feature>
<keyword evidence="8" id="KW-1133">Transmembrane helix</keyword>
<evidence type="ECO:0000256" key="3">
    <source>
        <dbReference type="ARBA" id="ARBA00022630"/>
    </source>
</evidence>